<evidence type="ECO:0000256" key="1">
    <source>
        <dbReference type="SAM" id="Phobius"/>
    </source>
</evidence>
<feature type="transmembrane region" description="Helical" evidence="1">
    <location>
        <begin position="6"/>
        <end position="25"/>
    </location>
</feature>
<feature type="transmembrane region" description="Helical" evidence="1">
    <location>
        <begin position="84"/>
        <end position="105"/>
    </location>
</feature>
<keyword evidence="1" id="KW-1133">Transmembrane helix</keyword>
<feature type="transmembrane region" description="Helical" evidence="1">
    <location>
        <begin position="32"/>
        <end position="50"/>
    </location>
</feature>
<reference evidence="2 3" key="1">
    <citation type="journal article" date="2020" name="Int. J. Med. Microbiol.">
        <title>Discovery of Paenibacillus larvae ERIC V: Phenotypic and genomic comparison to genotypes ERIC I-IV reveal different inventories of virulence factors which correlate with epidemiological prevalences of American Foulbrood.</title>
        <authorList>
            <person name="Beims H."/>
            <person name="Bunk B."/>
            <person name="Erler S."/>
            <person name="Mohr K.I."/>
            <person name="Sproer C."/>
            <person name="Pradella S."/>
            <person name="Gunther G."/>
            <person name="Rohde M."/>
            <person name="von der Ohe W."/>
            <person name="Steinert M."/>
        </authorList>
    </citation>
    <scope>NUCLEOTIDE SEQUENCE [LARGE SCALE GENOMIC DNA]</scope>
    <source>
        <strain evidence="2">Eric_V</strain>
    </source>
</reference>
<keyword evidence="1" id="KW-0812">Transmembrane</keyword>
<keyword evidence="1" id="KW-0472">Membrane</keyword>
<dbReference type="EMBL" id="CP019717">
    <property type="protein sequence ID" value="QHZ52391.1"/>
    <property type="molecule type" value="Genomic_DNA"/>
</dbReference>
<dbReference type="Proteomes" id="UP000464330">
    <property type="component" value="Chromosome"/>
</dbReference>
<evidence type="ECO:0000313" key="2">
    <source>
        <dbReference type="EMBL" id="QHZ52391.1"/>
    </source>
</evidence>
<feature type="transmembrane region" description="Helical" evidence="1">
    <location>
        <begin position="173"/>
        <end position="191"/>
    </location>
</feature>
<accession>A0A6C0QV52</accession>
<evidence type="ECO:0000313" key="3">
    <source>
        <dbReference type="Proteomes" id="UP000464330"/>
    </source>
</evidence>
<gene>
    <name evidence="2" type="ORF">ERICV_03279</name>
</gene>
<dbReference type="AlphaFoldDB" id="A0A6C0QV52"/>
<feature type="transmembrane region" description="Helical" evidence="1">
    <location>
        <begin position="56"/>
        <end position="72"/>
    </location>
</feature>
<sequence length="236" mass="27585">MASLVYLVIGIFDALAMLVLILKLYRIPIMRYGFKILVFAFFISIFSYFMRVVFGVAQFDLPLQYVLFVLFLRYSIQIKIHYSAFIAGTGITAYTSLQLVIYYIYTHIGMIDISVLYQNSGMAVLMIQLTSILTTYLISYILKLFNLGFSIVIMPPHEFSIREDYLSEENRQLLISVIVSIFTISLTVFLLYRAKALTLIIVAVASFCISYYFSYRRERWDDRKYIQEYIKKDKAE</sequence>
<name>A0A6C0QV52_9BACL</name>
<protein>
    <submittedName>
        <fullName evidence="2">Uncharacterized protein</fullName>
    </submittedName>
</protein>
<proteinExistence type="predicted"/>
<feature type="transmembrane region" description="Helical" evidence="1">
    <location>
        <begin position="197"/>
        <end position="215"/>
    </location>
</feature>
<organism evidence="2 3">
    <name type="scientific">Paenibacillus larvae subsp. larvae</name>
    <dbReference type="NCBI Taxonomy" id="147375"/>
    <lineage>
        <taxon>Bacteria</taxon>
        <taxon>Bacillati</taxon>
        <taxon>Bacillota</taxon>
        <taxon>Bacilli</taxon>
        <taxon>Bacillales</taxon>
        <taxon>Paenibacillaceae</taxon>
        <taxon>Paenibacillus</taxon>
    </lineage>
</organism>
<feature type="transmembrane region" description="Helical" evidence="1">
    <location>
        <begin position="125"/>
        <end position="152"/>
    </location>
</feature>